<accession>A0A140DVJ2</accession>
<sequence length="181" mass="19439">MKKKLLTAGLAALMLAGCTGTKKIELTPDGTAFNASALDTAKAVQKALPSDAKATLDTSNDYPGIDIVGPSGDETSIVVWDKYDKSRVDAINISAIIPTSKNDQSVKDYYMYELPKTVLKTLDIDDAEGLAKAAYRDSVTHYTYGSAEVDGIKCAVSQQATDDGFVYMTVIAPETGSFWEY</sequence>
<reference evidence="1 2" key="1">
    <citation type="journal article" date="2016" name="Gut Pathog.">
        <title>Whole genome sequencing of "Faecalibaculum rodentium" ALO17, isolated from C57BL/6J laboratory mouse feces.</title>
        <authorList>
            <person name="Lim S."/>
            <person name="Chang D.H."/>
            <person name="Ahn S."/>
            <person name="Kim B.C."/>
        </authorList>
    </citation>
    <scope>NUCLEOTIDE SEQUENCE [LARGE SCALE GENOMIC DNA]</scope>
    <source>
        <strain evidence="1 2">Alo17</strain>
    </source>
</reference>
<dbReference type="STRING" id="1702221.AALO17_15350"/>
<evidence type="ECO:0008006" key="3">
    <source>
        <dbReference type="Google" id="ProtNLM"/>
    </source>
</evidence>
<evidence type="ECO:0000313" key="1">
    <source>
        <dbReference type="EMBL" id="AMK54669.1"/>
    </source>
</evidence>
<gene>
    <name evidence="1" type="ORF">AALO17_15350</name>
</gene>
<protein>
    <recommendedName>
        <fullName evidence="3">Lipoprotein</fullName>
    </recommendedName>
</protein>
<keyword evidence="2" id="KW-1185">Reference proteome</keyword>
<dbReference type="PROSITE" id="PS51257">
    <property type="entry name" value="PROKAR_LIPOPROTEIN"/>
    <property type="match status" value="1"/>
</dbReference>
<dbReference type="RefSeq" id="WP_067557390.1">
    <property type="nucleotide sequence ID" value="NZ_CP011391.1"/>
</dbReference>
<name>A0A140DVJ2_9FIRM</name>
<dbReference type="KEGG" id="fro:AALO17_15350"/>
<evidence type="ECO:0000313" key="2">
    <source>
        <dbReference type="Proteomes" id="UP000069771"/>
    </source>
</evidence>
<dbReference type="AlphaFoldDB" id="A0A140DVJ2"/>
<proteinExistence type="predicted"/>
<dbReference type="EMBL" id="CP011391">
    <property type="protein sequence ID" value="AMK54669.1"/>
    <property type="molecule type" value="Genomic_DNA"/>
</dbReference>
<organism evidence="1 2">
    <name type="scientific">Faecalibaculum rodentium</name>
    <dbReference type="NCBI Taxonomy" id="1702221"/>
    <lineage>
        <taxon>Bacteria</taxon>
        <taxon>Bacillati</taxon>
        <taxon>Bacillota</taxon>
        <taxon>Erysipelotrichia</taxon>
        <taxon>Erysipelotrichales</taxon>
        <taxon>Erysipelotrichaceae</taxon>
        <taxon>Faecalibaculum</taxon>
    </lineage>
</organism>
<dbReference type="GeneID" id="78478228"/>
<dbReference type="Proteomes" id="UP000069771">
    <property type="component" value="Chromosome"/>
</dbReference>